<dbReference type="Gene3D" id="3.40.50.720">
    <property type="entry name" value="NAD(P)-binding Rossmann-like Domain"/>
    <property type="match status" value="1"/>
</dbReference>
<dbReference type="SUPFAM" id="SSF51735">
    <property type="entry name" value="NAD(P)-binding Rossmann-fold domains"/>
    <property type="match status" value="1"/>
</dbReference>
<name>A0ABP5B479_9ACTN</name>
<dbReference type="Pfam" id="PF01370">
    <property type="entry name" value="Epimerase"/>
    <property type="match status" value="1"/>
</dbReference>
<dbReference type="PANTHER" id="PTHR48079">
    <property type="entry name" value="PROTEIN YEEZ"/>
    <property type="match status" value="1"/>
</dbReference>
<dbReference type="InterPro" id="IPR036291">
    <property type="entry name" value="NAD(P)-bd_dom_sf"/>
</dbReference>
<gene>
    <name evidence="2" type="ORF">GCM10009716_42040</name>
</gene>
<evidence type="ECO:0000313" key="2">
    <source>
        <dbReference type="EMBL" id="GAA1930125.1"/>
    </source>
</evidence>
<evidence type="ECO:0000313" key="3">
    <source>
        <dbReference type="Proteomes" id="UP001501303"/>
    </source>
</evidence>
<comment type="caution">
    <text evidence="2">The sequence shown here is derived from an EMBL/GenBank/DDBJ whole genome shotgun (WGS) entry which is preliminary data.</text>
</comment>
<sequence>MSEKRRRVVVLGATGNVGSSVVRALAEDPGVESVLGLSRRIPAWQPEKTEWASVDIRTGELAEAELTRHFRGADAVVHLAWLIQPTHDPLLTWRTNVLGSIRVLRAVAAAGVPSLVYASSVGAYSPGPKDRPVPENWPTHGWPEAAYCREKSYLERLLDTFELEQPQVRVVRMRPGFIFKRESAMEQRRLFLGPLLPHRLVRSDLVPVVPDIPGLLFQVLHSDDAAEAYRQAVLRPVRGAFNLAAGPVVDARLLAELLDARTVRLPRPLVRGAVSAAWRSHLAPASPQLFDAVLRLPLMDCARAADELGWTPRHSAAQTLAEFLEGLREGAGMDTPPLAARLPGGRANELATGVGSRP</sequence>
<protein>
    <submittedName>
        <fullName evidence="2">SDR family oxidoreductase</fullName>
    </submittedName>
</protein>
<dbReference type="InterPro" id="IPR051783">
    <property type="entry name" value="NAD(P)-dependent_oxidoreduct"/>
</dbReference>
<dbReference type="EMBL" id="BAAAMJ010000057">
    <property type="protein sequence ID" value="GAA1930125.1"/>
    <property type="molecule type" value="Genomic_DNA"/>
</dbReference>
<dbReference type="InterPro" id="IPR001509">
    <property type="entry name" value="Epimerase_deHydtase"/>
</dbReference>
<keyword evidence="3" id="KW-1185">Reference proteome</keyword>
<dbReference type="Proteomes" id="UP001501303">
    <property type="component" value="Unassembled WGS sequence"/>
</dbReference>
<evidence type="ECO:0000259" key="1">
    <source>
        <dbReference type="Pfam" id="PF01370"/>
    </source>
</evidence>
<dbReference type="PANTHER" id="PTHR48079:SF6">
    <property type="entry name" value="NAD(P)-BINDING DOMAIN-CONTAINING PROTEIN-RELATED"/>
    <property type="match status" value="1"/>
</dbReference>
<feature type="domain" description="NAD-dependent epimerase/dehydratase" evidence="1">
    <location>
        <begin position="8"/>
        <end position="182"/>
    </location>
</feature>
<dbReference type="RefSeq" id="WP_344265008.1">
    <property type="nucleotide sequence ID" value="NZ_BAAAMJ010000057.1"/>
</dbReference>
<reference evidence="3" key="1">
    <citation type="journal article" date="2019" name="Int. J. Syst. Evol. Microbiol.">
        <title>The Global Catalogue of Microorganisms (GCM) 10K type strain sequencing project: providing services to taxonomists for standard genome sequencing and annotation.</title>
        <authorList>
            <consortium name="The Broad Institute Genomics Platform"/>
            <consortium name="The Broad Institute Genome Sequencing Center for Infectious Disease"/>
            <person name="Wu L."/>
            <person name="Ma J."/>
        </authorList>
    </citation>
    <scope>NUCLEOTIDE SEQUENCE [LARGE SCALE GENOMIC DNA]</scope>
    <source>
        <strain evidence="3">JCM 13581</strain>
    </source>
</reference>
<proteinExistence type="predicted"/>
<organism evidence="2 3">
    <name type="scientific">Streptomyces sodiiphilus</name>
    <dbReference type="NCBI Taxonomy" id="226217"/>
    <lineage>
        <taxon>Bacteria</taxon>
        <taxon>Bacillati</taxon>
        <taxon>Actinomycetota</taxon>
        <taxon>Actinomycetes</taxon>
        <taxon>Kitasatosporales</taxon>
        <taxon>Streptomycetaceae</taxon>
        <taxon>Streptomyces</taxon>
    </lineage>
</organism>
<dbReference type="CDD" id="cd05240">
    <property type="entry name" value="UDP_G4E_3_SDR_e"/>
    <property type="match status" value="1"/>
</dbReference>
<accession>A0ABP5B479</accession>